<proteinExistence type="predicted"/>
<sequence>MRSKVSILTVALTMCATSLLAPTFAQAADYYPSETKYWVDCATGFRNIDCIESVEFSDPASEKRDANGFLDYTSIAWKKATVSVNPKFMYKSLAPESAWKQDEFGIPCIGARPNYNEGFHHDACYTASGLNPDGSDIIFRLMVNGSSESFNIYQWVDKGIVRSWDREDGWTANTVPDGSTWRITVKSNSLGQNAGVITSNMKNPNVSVAKGSDGISRTVILGSVYPNQYNCKAPGQAFDPRVDNCNHPESYAETASQGFSITVMPYIYQFERLKGYTSGGIFVSGTTGSLGQVQYDQDQGIITVPMKGPHFLFDRKTLNKGWMETAVKGDVIRKAFNLDPAQAGNIVKVEISEGDGKAEIATYTSRYVKALDVFEIRAYNFGFSSPTLKVKLKPITAQPANNSQNFGSSAAAPKGKKMSTIMCVKGKDSRRITGVNPKCPKGWRKK</sequence>
<evidence type="ECO:0000313" key="1">
    <source>
        <dbReference type="EMBL" id="CAB4552228.1"/>
    </source>
</evidence>
<name>A0A6J6CQU2_9ZZZZ</name>
<organism evidence="1">
    <name type="scientific">freshwater metagenome</name>
    <dbReference type="NCBI Taxonomy" id="449393"/>
    <lineage>
        <taxon>unclassified sequences</taxon>
        <taxon>metagenomes</taxon>
        <taxon>ecological metagenomes</taxon>
    </lineage>
</organism>
<dbReference type="AlphaFoldDB" id="A0A6J6CQU2"/>
<gene>
    <name evidence="1" type="ORF">UFOPK1506_00525</name>
</gene>
<protein>
    <submittedName>
        <fullName evidence="1">Unannotated protein</fullName>
    </submittedName>
</protein>
<dbReference type="EMBL" id="CAEZSV010000073">
    <property type="protein sequence ID" value="CAB4552228.1"/>
    <property type="molecule type" value="Genomic_DNA"/>
</dbReference>
<reference evidence="1" key="1">
    <citation type="submission" date="2020-05" db="EMBL/GenBank/DDBJ databases">
        <authorList>
            <person name="Chiriac C."/>
            <person name="Salcher M."/>
            <person name="Ghai R."/>
            <person name="Kavagutti S V."/>
        </authorList>
    </citation>
    <scope>NUCLEOTIDE SEQUENCE</scope>
</reference>
<accession>A0A6J6CQU2</accession>